<feature type="transmembrane region" description="Helical" evidence="1">
    <location>
        <begin position="7"/>
        <end position="27"/>
    </location>
</feature>
<dbReference type="RefSeq" id="WP_317488686.1">
    <property type="nucleotide sequence ID" value="NZ_CP136051.1"/>
</dbReference>
<reference evidence="2 3" key="1">
    <citation type="journal article" date="2023" name="Microbiol. Resour. Announc.">
        <title>Complete Genome Sequence of Imperialibacter roseus strain P4T.</title>
        <authorList>
            <person name="Tizabi D.R."/>
            <person name="Bachvaroff T."/>
            <person name="Hill R.T."/>
        </authorList>
    </citation>
    <scope>NUCLEOTIDE SEQUENCE [LARGE SCALE GENOMIC DNA]</scope>
    <source>
        <strain evidence="2 3">P4T</strain>
    </source>
</reference>
<feature type="transmembrane region" description="Helical" evidence="1">
    <location>
        <begin position="63"/>
        <end position="89"/>
    </location>
</feature>
<keyword evidence="1" id="KW-0472">Membrane</keyword>
<keyword evidence="3" id="KW-1185">Reference proteome</keyword>
<dbReference type="EMBL" id="CP136051">
    <property type="protein sequence ID" value="WOK05943.1"/>
    <property type="molecule type" value="Genomic_DNA"/>
</dbReference>
<protein>
    <submittedName>
        <fullName evidence="2">Uncharacterized protein</fullName>
    </submittedName>
</protein>
<proteinExistence type="predicted"/>
<accession>A0ABZ0ILQ2</accession>
<sequence length="130" mass="14481">MNNYLKLFIFSAVVVGAYFALLASGFGQYIHSTAIAAIIFYSLQSLLLLWAESNFVNNDGQNFVLFVIGSISFRLLTSLLVAITYLVAIGEENTSFIMTFFALYLLFLGFELFTLMTNLRSNSKSVQIDG</sequence>
<name>A0ABZ0ILQ2_9BACT</name>
<feature type="transmembrane region" description="Helical" evidence="1">
    <location>
        <begin position="33"/>
        <end position="51"/>
    </location>
</feature>
<gene>
    <name evidence="2" type="ORF">RT717_22970</name>
</gene>
<keyword evidence="1" id="KW-0812">Transmembrane</keyword>
<evidence type="ECO:0000256" key="1">
    <source>
        <dbReference type="SAM" id="Phobius"/>
    </source>
</evidence>
<evidence type="ECO:0000313" key="2">
    <source>
        <dbReference type="EMBL" id="WOK05943.1"/>
    </source>
</evidence>
<feature type="transmembrane region" description="Helical" evidence="1">
    <location>
        <begin position="95"/>
        <end position="115"/>
    </location>
</feature>
<evidence type="ECO:0000313" key="3">
    <source>
        <dbReference type="Proteomes" id="UP001302349"/>
    </source>
</evidence>
<keyword evidence="1" id="KW-1133">Transmembrane helix</keyword>
<dbReference type="Proteomes" id="UP001302349">
    <property type="component" value="Chromosome"/>
</dbReference>
<organism evidence="2 3">
    <name type="scientific">Imperialibacter roseus</name>
    <dbReference type="NCBI Taxonomy" id="1324217"/>
    <lineage>
        <taxon>Bacteria</taxon>
        <taxon>Pseudomonadati</taxon>
        <taxon>Bacteroidota</taxon>
        <taxon>Cytophagia</taxon>
        <taxon>Cytophagales</taxon>
        <taxon>Flammeovirgaceae</taxon>
        <taxon>Imperialibacter</taxon>
    </lineage>
</organism>